<feature type="non-terminal residue" evidence="2">
    <location>
        <position position="1"/>
    </location>
</feature>
<feature type="compositionally biased region" description="Low complexity" evidence="1">
    <location>
        <begin position="33"/>
        <end position="43"/>
    </location>
</feature>
<dbReference type="AlphaFoldDB" id="A0A6J4PHD8"/>
<feature type="non-terminal residue" evidence="2">
    <location>
        <position position="104"/>
    </location>
</feature>
<dbReference type="EMBL" id="CADCUY010000320">
    <property type="protein sequence ID" value="CAA9413595.1"/>
    <property type="molecule type" value="Genomic_DNA"/>
</dbReference>
<organism evidence="2">
    <name type="scientific">uncultured Quadrisphaera sp</name>
    <dbReference type="NCBI Taxonomy" id="904978"/>
    <lineage>
        <taxon>Bacteria</taxon>
        <taxon>Bacillati</taxon>
        <taxon>Actinomycetota</taxon>
        <taxon>Actinomycetes</taxon>
        <taxon>Kineosporiales</taxon>
        <taxon>Kineosporiaceae</taxon>
        <taxon>Quadrisphaera</taxon>
        <taxon>environmental samples</taxon>
    </lineage>
</organism>
<feature type="compositionally biased region" description="Basic residues" evidence="1">
    <location>
        <begin position="65"/>
        <end position="79"/>
    </location>
</feature>
<reference evidence="2" key="1">
    <citation type="submission" date="2020-02" db="EMBL/GenBank/DDBJ databases">
        <authorList>
            <person name="Meier V. D."/>
        </authorList>
    </citation>
    <scope>NUCLEOTIDE SEQUENCE</scope>
    <source>
        <strain evidence="2">AVDCRST_MAG35</strain>
    </source>
</reference>
<sequence length="104" mass="10997">DRGQDQRHRGARRGGPGAGGPLRRPDGRRRGDAGLPRLRAAAPGGRGEPLLRLHPVGDGGGVRRVVGRRRAPGARRRAAPRRDGGEPAGVRGRHRGGPDPRGRL</sequence>
<feature type="region of interest" description="Disordered" evidence="1">
    <location>
        <begin position="1"/>
        <end position="104"/>
    </location>
</feature>
<protein>
    <submittedName>
        <fullName evidence="2">Heme-degrading protein MhuD (No EC)</fullName>
    </submittedName>
</protein>
<gene>
    <name evidence="2" type="ORF">AVDCRST_MAG35-1574</name>
</gene>
<evidence type="ECO:0000313" key="2">
    <source>
        <dbReference type="EMBL" id="CAA9413595.1"/>
    </source>
</evidence>
<feature type="compositionally biased region" description="Basic and acidic residues" evidence="1">
    <location>
        <begin position="23"/>
        <end position="32"/>
    </location>
</feature>
<proteinExistence type="predicted"/>
<accession>A0A6J4PHD8</accession>
<name>A0A6J4PHD8_9ACTN</name>
<evidence type="ECO:0000256" key="1">
    <source>
        <dbReference type="SAM" id="MobiDB-lite"/>
    </source>
</evidence>